<protein>
    <submittedName>
        <fullName evidence="1">Uncharacterized protein</fullName>
    </submittedName>
</protein>
<dbReference type="AlphaFoldDB" id="A0A835JC69"/>
<organism evidence="1 2">
    <name type="scientific">Salix dunnii</name>
    <dbReference type="NCBI Taxonomy" id="1413687"/>
    <lineage>
        <taxon>Eukaryota</taxon>
        <taxon>Viridiplantae</taxon>
        <taxon>Streptophyta</taxon>
        <taxon>Embryophyta</taxon>
        <taxon>Tracheophyta</taxon>
        <taxon>Spermatophyta</taxon>
        <taxon>Magnoliopsida</taxon>
        <taxon>eudicotyledons</taxon>
        <taxon>Gunneridae</taxon>
        <taxon>Pentapetalae</taxon>
        <taxon>rosids</taxon>
        <taxon>fabids</taxon>
        <taxon>Malpighiales</taxon>
        <taxon>Salicaceae</taxon>
        <taxon>Saliceae</taxon>
        <taxon>Salix</taxon>
    </lineage>
</organism>
<proteinExistence type="predicted"/>
<dbReference type="Proteomes" id="UP000657918">
    <property type="component" value="Unassembled WGS sequence"/>
</dbReference>
<reference evidence="1 2" key="1">
    <citation type="submission" date="2020-10" db="EMBL/GenBank/DDBJ databases">
        <title>Plant Genome Project.</title>
        <authorList>
            <person name="Zhang R.-G."/>
        </authorList>
    </citation>
    <scope>NUCLEOTIDE SEQUENCE [LARGE SCALE GENOMIC DNA]</scope>
    <source>
        <strain evidence="1">FAFU-HL-1</strain>
        <tissue evidence="1">Leaf</tissue>
    </source>
</reference>
<dbReference type="OrthoDB" id="1001551at2759"/>
<sequence>MHLFLQLHSIAVSASQQSPEPLLSFDLLSAISEEPLVLPFLSLLFLKCFKTLSLYSIHIFHPSNGSGSLPNFVSFSFLSIPTVVNGDVAQYATDMYQNKPSGTTQKLIFSKFDAIKLDTFFKPGTFVDSYLSLDPYDYQQSSGIRLVASKLIIHNE</sequence>
<dbReference type="EMBL" id="JADGMS010000015">
    <property type="protein sequence ID" value="KAF9667740.1"/>
    <property type="molecule type" value="Genomic_DNA"/>
</dbReference>
<evidence type="ECO:0000313" key="1">
    <source>
        <dbReference type="EMBL" id="KAF9667740.1"/>
    </source>
</evidence>
<gene>
    <name evidence="1" type="ORF">SADUNF_Sadunf15G0054900</name>
</gene>
<evidence type="ECO:0000313" key="2">
    <source>
        <dbReference type="Proteomes" id="UP000657918"/>
    </source>
</evidence>
<comment type="caution">
    <text evidence="1">The sequence shown here is derived from an EMBL/GenBank/DDBJ whole genome shotgun (WGS) entry which is preliminary data.</text>
</comment>
<accession>A0A835JC69</accession>
<name>A0A835JC69_9ROSI</name>
<keyword evidence="2" id="KW-1185">Reference proteome</keyword>